<evidence type="ECO:0000313" key="1">
    <source>
        <dbReference type="EMBL" id="TDL17067.1"/>
    </source>
</evidence>
<gene>
    <name evidence="1" type="ORF">BD410DRAFT_807584</name>
</gene>
<dbReference type="VEuPathDB" id="FungiDB:BD410DRAFT_807584"/>
<sequence length="161" mass="18098">MYSVIEKRNERETLRVPEYTFGGKSCQWGRVDESVNYGPGIQGKPTTFIVYRHVGDWVKLTTELSNEFPTGHVVQITTVKPINSLAGGLGWQETNSDSEYMVARAMWQPVPVYQETPFGNKSHWVKLTILTESKGGKRPNMTKGYKPGDIVGIPIISIDCF</sequence>
<protein>
    <submittedName>
        <fullName evidence="1">Uncharacterized protein</fullName>
    </submittedName>
</protein>
<dbReference type="Proteomes" id="UP000294933">
    <property type="component" value="Unassembled WGS sequence"/>
</dbReference>
<proteinExistence type="predicted"/>
<keyword evidence="2" id="KW-1185">Reference proteome</keyword>
<dbReference type="AlphaFoldDB" id="A0A4Y7PNR5"/>
<accession>A0A4Y7PNR5</accession>
<dbReference type="EMBL" id="ML170228">
    <property type="protein sequence ID" value="TDL17067.1"/>
    <property type="molecule type" value="Genomic_DNA"/>
</dbReference>
<evidence type="ECO:0000313" key="2">
    <source>
        <dbReference type="Proteomes" id="UP000294933"/>
    </source>
</evidence>
<name>A0A4Y7PNR5_9AGAM</name>
<organism evidence="1 2">
    <name type="scientific">Rickenella mellea</name>
    <dbReference type="NCBI Taxonomy" id="50990"/>
    <lineage>
        <taxon>Eukaryota</taxon>
        <taxon>Fungi</taxon>
        <taxon>Dikarya</taxon>
        <taxon>Basidiomycota</taxon>
        <taxon>Agaricomycotina</taxon>
        <taxon>Agaricomycetes</taxon>
        <taxon>Hymenochaetales</taxon>
        <taxon>Rickenellaceae</taxon>
        <taxon>Rickenella</taxon>
    </lineage>
</organism>
<reference evidence="1 2" key="1">
    <citation type="submission" date="2018-06" db="EMBL/GenBank/DDBJ databases">
        <title>A transcriptomic atlas of mushroom development highlights an independent origin of complex multicellularity.</title>
        <authorList>
            <consortium name="DOE Joint Genome Institute"/>
            <person name="Krizsan K."/>
            <person name="Almasi E."/>
            <person name="Merenyi Z."/>
            <person name="Sahu N."/>
            <person name="Viragh M."/>
            <person name="Koszo T."/>
            <person name="Mondo S."/>
            <person name="Kiss B."/>
            <person name="Balint B."/>
            <person name="Kues U."/>
            <person name="Barry K."/>
            <person name="Hegedus J.C."/>
            <person name="Henrissat B."/>
            <person name="Johnson J."/>
            <person name="Lipzen A."/>
            <person name="Ohm R."/>
            <person name="Nagy I."/>
            <person name="Pangilinan J."/>
            <person name="Yan J."/>
            <person name="Xiong Y."/>
            <person name="Grigoriev I.V."/>
            <person name="Hibbett D.S."/>
            <person name="Nagy L.G."/>
        </authorList>
    </citation>
    <scope>NUCLEOTIDE SEQUENCE [LARGE SCALE GENOMIC DNA]</scope>
    <source>
        <strain evidence="1 2">SZMC22713</strain>
    </source>
</reference>